<gene>
    <name evidence="2" type="ORF">Bca52824_014932</name>
</gene>
<feature type="signal peptide" evidence="1">
    <location>
        <begin position="1"/>
        <end position="20"/>
    </location>
</feature>
<accession>A0A8X7W120</accession>
<evidence type="ECO:0000313" key="3">
    <source>
        <dbReference type="Proteomes" id="UP000886595"/>
    </source>
</evidence>
<dbReference type="OrthoDB" id="10579098at2759"/>
<reference evidence="2 3" key="1">
    <citation type="submission" date="2020-02" db="EMBL/GenBank/DDBJ databases">
        <authorList>
            <person name="Ma Q."/>
            <person name="Huang Y."/>
            <person name="Song X."/>
            <person name="Pei D."/>
        </authorList>
    </citation>
    <scope>NUCLEOTIDE SEQUENCE [LARGE SCALE GENOMIC DNA]</scope>
    <source>
        <strain evidence="2">Sxm20200214</strain>
        <tissue evidence="2">Leaf</tissue>
    </source>
</reference>
<proteinExistence type="predicted"/>
<organism evidence="2 3">
    <name type="scientific">Brassica carinata</name>
    <name type="common">Ethiopian mustard</name>
    <name type="synonym">Abyssinian cabbage</name>
    <dbReference type="NCBI Taxonomy" id="52824"/>
    <lineage>
        <taxon>Eukaryota</taxon>
        <taxon>Viridiplantae</taxon>
        <taxon>Streptophyta</taxon>
        <taxon>Embryophyta</taxon>
        <taxon>Tracheophyta</taxon>
        <taxon>Spermatophyta</taxon>
        <taxon>Magnoliopsida</taxon>
        <taxon>eudicotyledons</taxon>
        <taxon>Gunneridae</taxon>
        <taxon>Pentapetalae</taxon>
        <taxon>rosids</taxon>
        <taxon>malvids</taxon>
        <taxon>Brassicales</taxon>
        <taxon>Brassicaceae</taxon>
        <taxon>Brassiceae</taxon>
        <taxon>Brassica</taxon>
    </lineage>
</organism>
<sequence>MSSASFFVILSFDLMVLVVSNISISPGFSVINHPVFSSTYLCVPPPPPLPTSKKSPHPSAFPETIFNPSTAVAVYLSPPSLSIYLFRRIFNAVSLFRRPSYRRGSIPFRDSQASNLRIYASHYKSSVFYVSTTISCLSSSPDRVTHSSHRLFPTLSSCLAGLYAIGYTTDIEAASSQQCFCGAKQYRLILRFLVTAGSVVQECYFARFTHDYFIAASLSHYAVSSIDISSQSRICGLPDLLVAGTIVQECGLARFSNYITAASPSQYAVSSIDGSSQSQLCNLQTVGVTQRPTHPEAFNLLSDVCSHTFWLNKCDDCMLRSPSVTNYWSRHGNVEFRALYQVREDFVLAMLSTVLELLT</sequence>
<keyword evidence="3" id="KW-1185">Reference proteome</keyword>
<evidence type="ECO:0000256" key="1">
    <source>
        <dbReference type="SAM" id="SignalP"/>
    </source>
</evidence>
<dbReference type="AlphaFoldDB" id="A0A8X7W120"/>
<name>A0A8X7W120_BRACI</name>
<dbReference type="EMBL" id="JAAMPC010000003">
    <property type="protein sequence ID" value="KAG2321719.1"/>
    <property type="molecule type" value="Genomic_DNA"/>
</dbReference>
<comment type="caution">
    <text evidence="2">The sequence shown here is derived from an EMBL/GenBank/DDBJ whole genome shotgun (WGS) entry which is preliminary data.</text>
</comment>
<feature type="chain" id="PRO_5036476184" evidence="1">
    <location>
        <begin position="21"/>
        <end position="359"/>
    </location>
</feature>
<dbReference type="Proteomes" id="UP000886595">
    <property type="component" value="Unassembled WGS sequence"/>
</dbReference>
<keyword evidence="1" id="KW-0732">Signal</keyword>
<protein>
    <submittedName>
        <fullName evidence="2">Uncharacterized protein</fullName>
    </submittedName>
</protein>
<evidence type="ECO:0000313" key="2">
    <source>
        <dbReference type="EMBL" id="KAG2321719.1"/>
    </source>
</evidence>